<dbReference type="PATRIC" id="fig|28037.216.peg.768"/>
<organism evidence="1 2">
    <name type="scientific">Streptococcus infantis</name>
    <dbReference type="NCBI Taxonomy" id="68892"/>
    <lineage>
        <taxon>Bacteria</taxon>
        <taxon>Bacillati</taxon>
        <taxon>Bacillota</taxon>
        <taxon>Bacilli</taxon>
        <taxon>Lactobacillales</taxon>
        <taxon>Streptococcaceae</taxon>
        <taxon>Streptococcus</taxon>
    </lineage>
</organism>
<evidence type="ECO:0000313" key="1">
    <source>
        <dbReference type="EMBL" id="KJQ76292.1"/>
    </source>
</evidence>
<accession>A0A0F2DZA0</accession>
<gene>
    <name evidence="1" type="ORF">TZ94_00790</name>
</gene>
<protein>
    <submittedName>
        <fullName evidence="1">Uncharacterized protein</fullName>
    </submittedName>
</protein>
<sequence>MVNISIFRSPIEKTVLDKEKPEIIRRVANS</sequence>
<proteinExistence type="predicted"/>
<evidence type="ECO:0000313" key="2">
    <source>
        <dbReference type="Proteomes" id="UP000033489"/>
    </source>
</evidence>
<name>A0A0F2DZA0_9STRE</name>
<reference evidence="1 2" key="1">
    <citation type="submission" date="2015-02" db="EMBL/GenBank/DDBJ databases">
        <title>Evolution of amylase-binding proteins of oral streptococcal species.</title>
        <authorList>
            <person name="Haase E.M."/>
        </authorList>
    </citation>
    <scope>NUCLEOTIDE SEQUENCE [LARGE SCALE GENOMIC DNA]</scope>
    <source>
        <strain evidence="1 2">UC921A</strain>
    </source>
</reference>
<dbReference type="Proteomes" id="UP000033489">
    <property type="component" value="Unassembled WGS sequence"/>
</dbReference>
<comment type="caution">
    <text evidence="1">The sequence shown here is derived from an EMBL/GenBank/DDBJ whole genome shotgun (WGS) entry which is preliminary data.</text>
</comment>
<dbReference type="EMBL" id="JYGT01000007">
    <property type="protein sequence ID" value="KJQ76292.1"/>
    <property type="molecule type" value="Genomic_DNA"/>
</dbReference>
<dbReference type="AlphaFoldDB" id="A0A0F2DZA0"/>